<dbReference type="PANTHER" id="PTHR23107:SF21">
    <property type="entry name" value="CALCIUM-RESPONSIVE TRANSACTIVATOR"/>
    <property type="match status" value="1"/>
</dbReference>
<dbReference type="STRING" id="8030.ENSSSAP00000031526"/>
<dbReference type="OMA" id="ASEPMNQ"/>
<gene>
    <name evidence="13" type="primary">LOC106571920</name>
</gene>
<evidence type="ECO:0000256" key="3">
    <source>
        <dbReference type="ARBA" id="ARBA00022737"/>
    </source>
</evidence>
<dbReference type="KEGG" id="sasa:106571920"/>
<dbReference type="OrthoDB" id="10265171at2759"/>
<keyword evidence="6" id="KW-0805">Transcription regulation</keyword>
<dbReference type="Pfam" id="PF05030">
    <property type="entry name" value="SSXT"/>
    <property type="match status" value="1"/>
</dbReference>
<feature type="domain" description="SS18 N-terminal" evidence="11">
    <location>
        <begin position="13"/>
        <end position="73"/>
    </location>
</feature>
<feature type="compositionally biased region" description="Low complexity" evidence="10">
    <location>
        <begin position="142"/>
        <end position="156"/>
    </location>
</feature>
<evidence type="ECO:0000256" key="8">
    <source>
        <dbReference type="ARBA" id="ARBA00023163"/>
    </source>
</evidence>
<feature type="compositionally biased region" description="Low complexity" evidence="10">
    <location>
        <begin position="226"/>
        <end position="244"/>
    </location>
</feature>
<evidence type="ECO:0000256" key="4">
    <source>
        <dbReference type="ARBA" id="ARBA00022837"/>
    </source>
</evidence>
<feature type="compositionally biased region" description="Polar residues" evidence="10">
    <location>
        <begin position="100"/>
        <end position="110"/>
    </location>
</feature>
<sequence length="472" mass="50764">MSVAFSSARPRSKGEVTQQTIQKMLDENHHLIQCIMDYQSKGKTAECTQYQQILHRNLVYLATIADSNQNMQSLLPAPPTPNMGNIGAGGMGQSGGSGPLHSQSNLNDTMTPGLPPTSMMQSQMSNGPSHAPMQQQVGQTQSAGPSSTSLSLPASTHGSASGYSHPVPPSSQGSMIQGLGPGYGSSSSSSTSSRSNLNMQSNTVSMMHQQSATPHYPSSQTGGGQQQYQGQQAAMGMLGQSGQGNNMMSQRPMGTYRPTQQGSAPQYMGQDDFYGEQYGHTQSSSEPINQQYYSDGHGEYSYQQSSYGEQGYERSFDESSQHYYEGGNSQYSQQQAQYQQGSGQQQPFSQQQYPSQQGYSGQPQGYGPGQGAPSQYSQYQQGQGQQYSSYRSSQAASGAQTQRPYAYEQVQLQLPPTPRFEEDCAVQQNIGVNTETTSNKAPPPGQTGGQVRQGNSSVNNPQQSCVNQSLSK</sequence>
<dbReference type="GeneID" id="106571920"/>
<dbReference type="RefSeq" id="XP_014000960.1">
    <property type="nucleotide sequence ID" value="XM_014145485.2"/>
</dbReference>
<proteinExistence type="inferred from homology"/>
<evidence type="ECO:0000259" key="11">
    <source>
        <dbReference type="Pfam" id="PF05030"/>
    </source>
</evidence>
<dbReference type="Proteomes" id="UP001652741">
    <property type="component" value="Chromosome ssa15"/>
</dbReference>
<feature type="compositionally biased region" description="Polar residues" evidence="10">
    <location>
        <begin position="449"/>
        <end position="472"/>
    </location>
</feature>
<feature type="compositionally biased region" description="Gly residues" evidence="10">
    <location>
        <begin position="86"/>
        <end position="98"/>
    </location>
</feature>
<comment type="subcellular location">
    <subcellularLocation>
        <location evidence="1">Nucleus</location>
    </subcellularLocation>
</comment>
<dbReference type="PaxDb" id="8030-ENSSSAP00000031526"/>
<reference evidence="13" key="1">
    <citation type="submission" date="2025-08" db="UniProtKB">
        <authorList>
            <consortium name="RefSeq"/>
        </authorList>
    </citation>
    <scope>IDENTIFICATION</scope>
</reference>
<protein>
    <submittedName>
        <fullName evidence="13">Calcium-responsive transactivator isoform X1</fullName>
    </submittedName>
</protein>
<keyword evidence="7" id="KW-0010">Activator</keyword>
<name>A0A1S3MD10_SALSA</name>
<dbReference type="GO" id="GO:0003713">
    <property type="term" value="F:transcription coactivator activity"/>
    <property type="evidence" value="ECO:0007669"/>
    <property type="project" value="TreeGrafter"/>
</dbReference>
<evidence type="ECO:0000256" key="5">
    <source>
        <dbReference type="ARBA" id="ARBA00022853"/>
    </source>
</evidence>
<keyword evidence="4" id="KW-0106">Calcium</keyword>
<dbReference type="Bgee" id="ENSSSAG00000040243">
    <property type="expression patterns" value="Expressed in semen and 24 other cell types or tissues"/>
</dbReference>
<feature type="compositionally biased region" description="Low complexity" evidence="10">
    <location>
        <begin position="329"/>
        <end position="363"/>
    </location>
</feature>
<feature type="compositionally biased region" description="Polar residues" evidence="10">
    <location>
        <begin position="196"/>
        <end position="218"/>
    </location>
</feature>
<feature type="compositionally biased region" description="Low complexity" evidence="10">
    <location>
        <begin position="371"/>
        <end position="400"/>
    </location>
</feature>
<feature type="compositionally biased region" description="Polar residues" evidence="10">
    <location>
        <begin position="118"/>
        <end position="141"/>
    </location>
</feature>
<dbReference type="GO" id="GO:0050775">
    <property type="term" value="P:positive regulation of dendrite morphogenesis"/>
    <property type="evidence" value="ECO:0007669"/>
    <property type="project" value="TreeGrafter"/>
</dbReference>
<dbReference type="GO" id="GO:0005654">
    <property type="term" value="C:nucleoplasm"/>
    <property type="evidence" value="ECO:0007669"/>
    <property type="project" value="UniProtKB-ARBA"/>
</dbReference>
<dbReference type="GO" id="GO:0006325">
    <property type="term" value="P:chromatin organization"/>
    <property type="evidence" value="ECO:0007669"/>
    <property type="project" value="UniProtKB-KW"/>
</dbReference>
<comment type="similarity">
    <text evidence="2">Belongs to the SS18 family.</text>
</comment>
<keyword evidence="3" id="KW-0677">Repeat</keyword>
<feature type="compositionally biased region" description="Polar residues" evidence="10">
    <location>
        <begin position="426"/>
        <end position="440"/>
    </location>
</feature>
<evidence type="ECO:0000313" key="13">
    <source>
        <dbReference type="RefSeq" id="XP_014000960.1"/>
    </source>
</evidence>
<dbReference type="PANTHER" id="PTHR23107">
    <property type="entry name" value="SYNOVIAL SARCOMA ASSOCIATED SS18 PROTEIN"/>
    <property type="match status" value="1"/>
</dbReference>
<feature type="compositionally biased region" description="Polar residues" evidence="10">
    <location>
        <begin position="279"/>
        <end position="293"/>
    </location>
</feature>
<keyword evidence="9" id="KW-0539">Nucleus</keyword>
<organism evidence="12 13">
    <name type="scientific">Salmo salar</name>
    <name type="common">Atlantic salmon</name>
    <dbReference type="NCBI Taxonomy" id="8030"/>
    <lineage>
        <taxon>Eukaryota</taxon>
        <taxon>Metazoa</taxon>
        <taxon>Chordata</taxon>
        <taxon>Craniata</taxon>
        <taxon>Vertebrata</taxon>
        <taxon>Euteleostomi</taxon>
        <taxon>Actinopterygii</taxon>
        <taxon>Neopterygii</taxon>
        <taxon>Teleostei</taxon>
        <taxon>Protacanthopterygii</taxon>
        <taxon>Salmoniformes</taxon>
        <taxon>Salmonidae</taxon>
        <taxon>Salmoninae</taxon>
        <taxon>Salmo</taxon>
    </lineage>
</organism>
<evidence type="ECO:0000256" key="2">
    <source>
        <dbReference type="ARBA" id="ARBA00007945"/>
    </source>
</evidence>
<feature type="region of interest" description="Disordered" evidence="10">
    <location>
        <begin position="75"/>
        <end position="472"/>
    </location>
</feature>
<dbReference type="AlphaFoldDB" id="A0A1S3MD10"/>
<evidence type="ECO:0000256" key="9">
    <source>
        <dbReference type="ARBA" id="ARBA00023242"/>
    </source>
</evidence>
<feature type="compositionally biased region" description="Low complexity" evidence="10">
    <location>
        <begin position="185"/>
        <end position="195"/>
    </location>
</feature>
<keyword evidence="12" id="KW-1185">Reference proteome</keyword>
<evidence type="ECO:0000256" key="6">
    <source>
        <dbReference type="ARBA" id="ARBA00023015"/>
    </source>
</evidence>
<evidence type="ECO:0000313" key="12">
    <source>
        <dbReference type="Proteomes" id="UP001652741"/>
    </source>
</evidence>
<evidence type="ECO:0000256" key="1">
    <source>
        <dbReference type="ARBA" id="ARBA00004123"/>
    </source>
</evidence>
<evidence type="ECO:0000256" key="10">
    <source>
        <dbReference type="SAM" id="MobiDB-lite"/>
    </source>
</evidence>
<keyword evidence="5" id="KW-0156">Chromatin regulator</keyword>
<feature type="compositionally biased region" description="Basic and acidic residues" evidence="10">
    <location>
        <begin position="311"/>
        <end position="320"/>
    </location>
</feature>
<accession>A0A1S3MD10</accession>
<keyword evidence="8" id="KW-0804">Transcription</keyword>
<dbReference type="GO" id="GO:0045944">
    <property type="term" value="P:positive regulation of transcription by RNA polymerase II"/>
    <property type="evidence" value="ECO:0007669"/>
    <property type="project" value="TreeGrafter"/>
</dbReference>
<evidence type="ECO:0000256" key="7">
    <source>
        <dbReference type="ARBA" id="ARBA00023159"/>
    </source>
</evidence>
<dbReference type="InterPro" id="IPR007726">
    <property type="entry name" value="SS18_N"/>
</dbReference>